<dbReference type="STRING" id="157783.LK03_18795"/>
<evidence type="ECO:0000313" key="2">
    <source>
        <dbReference type="EMBL" id="AIR91191.1"/>
    </source>
</evidence>
<feature type="region of interest" description="Disordered" evidence="1">
    <location>
        <begin position="1"/>
        <end position="64"/>
    </location>
</feature>
<feature type="compositionally biased region" description="Low complexity" evidence="1">
    <location>
        <begin position="41"/>
        <end position="60"/>
    </location>
</feature>
<dbReference type="eggNOG" id="ENOG502ZHJX">
    <property type="taxonomic scope" value="Bacteria"/>
</dbReference>
<dbReference type="KEGG" id="psw:LK03_18795"/>
<dbReference type="RefSeq" id="WP_038413925.1">
    <property type="nucleotide sequence ID" value="NZ_CP009455.1"/>
</dbReference>
<reference evidence="2 3" key="1">
    <citation type="submission" date="2014-09" db="EMBL/GenBank/DDBJ databases">
        <authorList>
            <person name="Chan K.-G."/>
        </authorList>
    </citation>
    <scope>NUCLEOTIDE SEQUENCE [LARGE SCALE GENOMIC DNA]</scope>
    <source>
        <strain evidence="2 3">ND07</strain>
    </source>
</reference>
<dbReference type="Proteomes" id="UP000029493">
    <property type="component" value="Chromosome"/>
</dbReference>
<dbReference type="OrthoDB" id="9845884at2"/>
<proteinExistence type="predicted"/>
<gene>
    <name evidence="2" type="ORF">LK03_18795</name>
</gene>
<dbReference type="EMBL" id="CP009455">
    <property type="protein sequence ID" value="AIR91191.1"/>
    <property type="molecule type" value="Genomic_DNA"/>
</dbReference>
<sequence>MVNFSTIVTPGVSSPLSALAEASESTPSKEAPTSVRLSGKAMATPEQAQAAAPAQGSGEPETVKQMKQLIKDLQKRLAEEQKQLAQIQAQPMDPSSKQAALAGKQTSIASISAALMTATTQLLEALNSAGGSTAGSMLSTRA</sequence>
<feature type="compositionally biased region" description="Polar residues" evidence="1">
    <location>
        <begin position="1"/>
        <end position="12"/>
    </location>
</feature>
<evidence type="ECO:0000313" key="3">
    <source>
        <dbReference type="Proteomes" id="UP000029493"/>
    </source>
</evidence>
<evidence type="ECO:0000256" key="1">
    <source>
        <dbReference type="SAM" id="MobiDB-lite"/>
    </source>
</evidence>
<accession>A0A089WRI4</accession>
<feature type="compositionally biased region" description="Low complexity" evidence="1">
    <location>
        <begin position="13"/>
        <end position="28"/>
    </location>
</feature>
<protein>
    <recommendedName>
        <fullName evidence="4">Chemotaxis protein</fullName>
    </recommendedName>
</protein>
<keyword evidence="3" id="KW-1185">Reference proteome</keyword>
<organism evidence="2 3">
    <name type="scientific">Pseudomonas cremoricolorata</name>
    <dbReference type="NCBI Taxonomy" id="157783"/>
    <lineage>
        <taxon>Bacteria</taxon>
        <taxon>Pseudomonadati</taxon>
        <taxon>Pseudomonadota</taxon>
        <taxon>Gammaproteobacteria</taxon>
        <taxon>Pseudomonadales</taxon>
        <taxon>Pseudomonadaceae</taxon>
        <taxon>Pseudomonas</taxon>
    </lineage>
</organism>
<dbReference type="AlphaFoldDB" id="A0A089WRI4"/>
<feature type="region of interest" description="Disordered" evidence="1">
    <location>
        <begin position="82"/>
        <end position="102"/>
    </location>
</feature>
<evidence type="ECO:0008006" key="4">
    <source>
        <dbReference type="Google" id="ProtNLM"/>
    </source>
</evidence>
<name>A0A089WRI4_9PSED</name>
<feature type="compositionally biased region" description="Polar residues" evidence="1">
    <location>
        <begin position="83"/>
        <end position="102"/>
    </location>
</feature>